<dbReference type="Proteomes" id="UP000293142">
    <property type="component" value="Unassembled WGS sequence"/>
</dbReference>
<dbReference type="PRINTS" id="PR00032">
    <property type="entry name" value="HTHARAC"/>
</dbReference>
<dbReference type="Pfam" id="PF12833">
    <property type="entry name" value="HTH_18"/>
    <property type="match status" value="1"/>
</dbReference>
<dbReference type="InterPro" id="IPR020449">
    <property type="entry name" value="Tscrpt_reg_AraC-type_HTH"/>
</dbReference>
<evidence type="ECO:0000256" key="2">
    <source>
        <dbReference type="ARBA" id="ARBA00023125"/>
    </source>
</evidence>
<protein>
    <submittedName>
        <fullName evidence="5">AraC family transcriptional regulator</fullName>
    </submittedName>
</protein>
<evidence type="ECO:0000313" key="5">
    <source>
        <dbReference type="EMBL" id="TBL81418.1"/>
    </source>
</evidence>
<dbReference type="PROSITE" id="PS00041">
    <property type="entry name" value="HTH_ARAC_FAMILY_1"/>
    <property type="match status" value="1"/>
</dbReference>
<sequence>MHVFSHLGIMTFFCWSDQELAVIPQESAAVPMVYSPSTRMNELQEVWISLIRALEFYWYEDNEGLSKTVHCSSPGQTAAYFLHGEMELVRQFEQGQLDVCIRWIKRMWEQMKTESWPIPKVKHMAVQLRREMARLAQAGDPDDRQVDGFVRHRQLEAWMLDQLKLDLELYMRHTKMWSDHPEINKIIDYINQHYAQNITLRFMAQYVALDENYVSSLFKKKTGESLIHYVQRTRVEQAKALLLETESPVSDIGLRVGFENDNYFIKIFRRFMDVTPSQYRKSANQ</sequence>
<evidence type="ECO:0000313" key="6">
    <source>
        <dbReference type="Proteomes" id="UP000293142"/>
    </source>
</evidence>
<evidence type="ECO:0000259" key="4">
    <source>
        <dbReference type="PROSITE" id="PS01124"/>
    </source>
</evidence>
<keyword evidence="6" id="KW-1185">Reference proteome</keyword>
<dbReference type="PANTHER" id="PTHR43280">
    <property type="entry name" value="ARAC-FAMILY TRANSCRIPTIONAL REGULATOR"/>
    <property type="match status" value="1"/>
</dbReference>
<dbReference type="GO" id="GO:0003700">
    <property type="term" value="F:DNA-binding transcription factor activity"/>
    <property type="evidence" value="ECO:0007669"/>
    <property type="project" value="InterPro"/>
</dbReference>
<dbReference type="OrthoDB" id="1769137at2"/>
<evidence type="ECO:0000256" key="3">
    <source>
        <dbReference type="ARBA" id="ARBA00023163"/>
    </source>
</evidence>
<dbReference type="GO" id="GO:0043565">
    <property type="term" value="F:sequence-specific DNA binding"/>
    <property type="evidence" value="ECO:0007669"/>
    <property type="project" value="InterPro"/>
</dbReference>
<feature type="domain" description="HTH araC/xylS-type" evidence="4">
    <location>
        <begin position="184"/>
        <end position="282"/>
    </location>
</feature>
<dbReference type="SUPFAM" id="SSF46689">
    <property type="entry name" value="Homeodomain-like"/>
    <property type="match status" value="2"/>
</dbReference>
<dbReference type="AlphaFoldDB" id="A0A4Q9DZR1"/>
<gene>
    <name evidence="5" type="ORF">EYB31_04610</name>
</gene>
<keyword evidence="1" id="KW-0805">Transcription regulation</keyword>
<comment type="caution">
    <text evidence="5">The sequence shown here is derived from an EMBL/GenBank/DDBJ whole genome shotgun (WGS) entry which is preliminary data.</text>
</comment>
<organism evidence="5 6">
    <name type="scientific">Paenibacillus thalictri</name>
    <dbReference type="NCBI Taxonomy" id="2527873"/>
    <lineage>
        <taxon>Bacteria</taxon>
        <taxon>Bacillati</taxon>
        <taxon>Bacillota</taxon>
        <taxon>Bacilli</taxon>
        <taxon>Bacillales</taxon>
        <taxon>Paenibacillaceae</taxon>
        <taxon>Paenibacillus</taxon>
    </lineage>
</organism>
<keyword evidence="2" id="KW-0238">DNA-binding</keyword>
<dbReference type="Gene3D" id="1.10.10.60">
    <property type="entry name" value="Homeodomain-like"/>
    <property type="match status" value="2"/>
</dbReference>
<dbReference type="SMART" id="SM00342">
    <property type="entry name" value="HTH_ARAC"/>
    <property type="match status" value="1"/>
</dbReference>
<reference evidence="5 6" key="1">
    <citation type="submission" date="2019-02" db="EMBL/GenBank/DDBJ databases">
        <title>Paenibacillus sp. nov., isolated from surface-sterilized tissue of Thalictrum simplex L.</title>
        <authorList>
            <person name="Tuo L."/>
        </authorList>
    </citation>
    <scope>NUCLEOTIDE SEQUENCE [LARGE SCALE GENOMIC DNA]</scope>
    <source>
        <strain evidence="5 6">N2SHLJ1</strain>
    </source>
</reference>
<keyword evidence="3" id="KW-0804">Transcription</keyword>
<name>A0A4Q9DZR1_9BACL</name>
<accession>A0A4Q9DZR1</accession>
<dbReference type="InterPro" id="IPR009057">
    <property type="entry name" value="Homeodomain-like_sf"/>
</dbReference>
<dbReference type="PANTHER" id="PTHR43280:SF2">
    <property type="entry name" value="HTH-TYPE TRANSCRIPTIONAL REGULATOR EXSA"/>
    <property type="match status" value="1"/>
</dbReference>
<evidence type="ECO:0000256" key="1">
    <source>
        <dbReference type="ARBA" id="ARBA00023015"/>
    </source>
</evidence>
<proteinExistence type="predicted"/>
<dbReference type="InterPro" id="IPR018060">
    <property type="entry name" value="HTH_AraC"/>
</dbReference>
<dbReference type="PROSITE" id="PS01124">
    <property type="entry name" value="HTH_ARAC_FAMILY_2"/>
    <property type="match status" value="1"/>
</dbReference>
<dbReference type="InterPro" id="IPR018062">
    <property type="entry name" value="HTH_AraC-typ_CS"/>
</dbReference>
<dbReference type="EMBL" id="SIRE01000003">
    <property type="protein sequence ID" value="TBL81418.1"/>
    <property type="molecule type" value="Genomic_DNA"/>
</dbReference>